<dbReference type="GO" id="GO:0000162">
    <property type="term" value="P:L-tryptophan biosynthetic process"/>
    <property type="evidence" value="ECO:0007669"/>
    <property type="project" value="UniProtKB-UniRule"/>
</dbReference>
<sequence length="453" mass="51150">METILAKIVEAKKKWVFSKKRLFPLNVFKNEVKKTDRSFYEALDSQQSVFILECKKGSPSKGIIRKKFNLDEIAGVYKNYANAISVLTDEEFFMGNFANLGIVRSQVSQPVLCKDFMIDEYQVYLARYYQADAILLMLSVLDDAEYKKLAKLAHRFGMGVLTEVSNEEELQRAINLKAKVIGINNRNLRDLSINLNTTRLLAPKIPKGTIIISESGIYKNQEIRDLRAYVNGFLIGSSIMGERNLELAVRKLVYGFNKVCGLTSIENAQKAYDAGAVYGGLIFVEKSPRYVDFDMAKKITKKVILNYIGVFADANIKDIVDASYGLKLSAVQLHGNEDQEYINTLKSKLHRNCQIWKAYGVEKTLPEFFDNVDYHLLDAQIDGKSGGTGKAFDWELIKDKKNIILAGGLNAKNIAKAIELKCSAYDINSGVESEPGQKDQQKLKEVFEVIRDY</sequence>
<evidence type="ECO:0000256" key="13">
    <source>
        <dbReference type="HAMAP-Rule" id="MF_00135"/>
    </source>
</evidence>
<evidence type="ECO:0000256" key="4">
    <source>
        <dbReference type="ARBA" id="ARBA00004696"/>
    </source>
</evidence>
<dbReference type="InterPro" id="IPR045186">
    <property type="entry name" value="Indole-3-glycerol_P_synth"/>
</dbReference>
<dbReference type="HOGENOM" id="CLU_007713_1_1_6"/>
<evidence type="ECO:0000259" key="15">
    <source>
        <dbReference type="Pfam" id="PF00697"/>
    </source>
</evidence>
<comment type="similarity">
    <text evidence="13">Belongs to the TrpF family.</text>
</comment>
<accession>A0A097EPR4</accession>
<dbReference type="Proteomes" id="UP000029672">
    <property type="component" value="Chromosome"/>
</dbReference>
<keyword evidence="5 12" id="KW-0028">Amino-acid biosynthesis</keyword>
<dbReference type="Gene3D" id="3.20.20.70">
    <property type="entry name" value="Aldolase class I"/>
    <property type="match status" value="2"/>
</dbReference>
<evidence type="ECO:0000256" key="11">
    <source>
        <dbReference type="ARBA" id="ARBA00023268"/>
    </source>
</evidence>
<dbReference type="CDD" id="cd00331">
    <property type="entry name" value="IGPS"/>
    <property type="match status" value="1"/>
</dbReference>
<dbReference type="NCBIfam" id="NF006945">
    <property type="entry name" value="PRK09427.1"/>
    <property type="match status" value="1"/>
</dbReference>
<dbReference type="PANTHER" id="PTHR22854">
    <property type="entry name" value="TRYPTOPHAN BIOSYNTHESIS PROTEIN"/>
    <property type="match status" value="1"/>
</dbReference>
<dbReference type="AlphaFoldDB" id="A0A097EPR4"/>
<dbReference type="PANTHER" id="PTHR22854:SF2">
    <property type="entry name" value="INDOLE-3-GLYCEROL-PHOSPHATE SYNTHASE"/>
    <property type="match status" value="1"/>
</dbReference>
<keyword evidence="10 12" id="KW-0456">Lyase</keyword>
<evidence type="ECO:0000313" key="17">
    <source>
        <dbReference type="Proteomes" id="UP000029672"/>
    </source>
</evidence>
<evidence type="ECO:0000256" key="8">
    <source>
        <dbReference type="ARBA" id="ARBA00023141"/>
    </source>
</evidence>
<name>A0A097EPR4_9GAMM</name>
<dbReference type="FunFam" id="3.20.20.70:FF:000024">
    <property type="entry name" value="Indole-3-glycerol phosphate synthase"/>
    <property type="match status" value="1"/>
</dbReference>
<comment type="catalytic activity">
    <reaction evidence="2 12">
        <text>1-(2-carboxyphenylamino)-1-deoxy-D-ribulose 5-phosphate + H(+) = (1S,2R)-1-C-(indol-3-yl)glycerol 3-phosphate + CO2 + H2O</text>
        <dbReference type="Rhea" id="RHEA:23476"/>
        <dbReference type="ChEBI" id="CHEBI:15377"/>
        <dbReference type="ChEBI" id="CHEBI:15378"/>
        <dbReference type="ChEBI" id="CHEBI:16526"/>
        <dbReference type="ChEBI" id="CHEBI:58613"/>
        <dbReference type="ChEBI" id="CHEBI:58866"/>
        <dbReference type="EC" id="4.1.1.48"/>
    </reaction>
</comment>
<comment type="catalytic activity">
    <reaction evidence="1 13">
        <text>N-(5-phospho-beta-D-ribosyl)anthranilate = 1-(2-carboxyphenylamino)-1-deoxy-D-ribulose 5-phosphate</text>
        <dbReference type="Rhea" id="RHEA:21540"/>
        <dbReference type="ChEBI" id="CHEBI:18277"/>
        <dbReference type="ChEBI" id="CHEBI:58613"/>
        <dbReference type="EC" id="5.3.1.24"/>
    </reaction>
</comment>
<protein>
    <recommendedName>
        <fullName evidence="12 13">Multifunctional fusion protein</fullName>
    </recommendedName>
    <domain>
        <recommendedName>
            <fullName evidence="12">Indole-3-glycerol phosphate synthase</fullName>
            <shortName evidence="12">IGPS</shortName>
            <ecNumber evidence="12">4.1.1.48</ecNumber>
        </recommendedName>
    </domain>
    <domain>
        <recommendedName>
            <fullName evidence="13">N-(5'-phosphoribosyl)anthranilate isomerase</fullName>
            <shortName evidence="13">PRAI</shortName>
            <ecNumber evidence="13">5.3.1.24</ecNumber>
        </recommendedName>
    </domain>
</protein>
<dbReference type="InterPro" id="IPR001240">
    <property type="entry name" value="PRAI_dom"/>
</dbReference>
<evidence type="ECO:0000256" key="3">
    <source>
        <dbReference type="ARBA" id="ARBA00004664"/>
    </source>
</evidence>
<dbReference type="OrthoDB" id="9804217at2"/>
<evidence type="ECO:0000313" key="16">
    <source>
        <dbReference type="EMBL" id="AIT09564.1"/>
    </source>
</evidence>
<dbReference type="InterPro" id="IPR013785">
    <property type="entry name" value="Aldolase_TIM"/>
</dbReference>
<dbReference type="HAMAP" id="MF_00135">
    <property type="entry name" value="PRAI"/>
    <property type="match status" value="1"/>
</dbReference>
<evidence type="ECO:0000256" key="6">
    <source>
        <dbReference type="ARBA" id="ARBA00022793"/>
    </source>
</evidence>
<dbReference type="GO" id="GO:0004425">
    <property type="term" value="F:indole-3-glycerol-phosphate synthase activity"/>
    <property type="evidence" value="ECO:0007669"/>
    <property type="project" value="UniProtKB-UniRule"/>
</dbReference>
<keyword evidence="17" id="KW-1185">Reference proteome</keyword>
<evidence type="ECO:0000256" key="5">
    <source>
        <dbReference type="ARBA" id="ARBA00022605"/>
    </source>
</evidence>
<dbReference type="EMBL" id="CP009574">
    <property type="protein sequence ID" value="AIT09564.1"/>
    <property type="molecule type" value="Genomic_DNA"/>
</dbReference>
<gene>
    <name evidence="12" type="primary">trpC</name>
    <name evidence="13" type="synonym">trpF</name>
    <name evidence="16" type="ORF">LO80_06030</name>
</gene>
<feature type="domain" description="N-(5'phosphoribosyl) anthranilate isomerase (PRAI)" evidence="15">
    <location>
        <begin position="257"/>
        <end position="448"/>
    </location>
</feature>
<organism evidence="16 17">
    <name type="scientific">Candidatus Francisella endociliophora</name>
    <dbReference type="NCBI Taxonomy" id="653937"/>
    <lineage>
        <taxon>Bacteria</taxon>
        <taxon>Pseudomonadati</taxon>
        <taxon>Pseudomonadota</taxon>
        <taxon>Gammaproteobacteria</taxon>
        <taxon>Thiotrichales</taxon>
        <taxon>Francisellaceae</taxon>
        <taxon>Francisella</taxon>
    </lineage>
</organism>
<reference evidence="16 17" key="1">
    <citation type="submission" date="2014-10" db="EMBL/GenBank/DDBJ databases">
        <title>Whole genome sequence of Francisella endociliophora strain FSC1006, isolated from a laboratory culture of the marine ciliate Euplotes raikovi.</title>
        <authorList>
            <person name="Granberg M."/>
            <person name="Backman S."/>
            <person name="Lundmark E."/>
            <person name="Nilsson E."/>
            <person name="Karlsson E."/>
            <person name="Thelaus J."/>
            <person name="Ohrman C."/>
            <person name="Larkeryd A."/>
            <person name="Stenberg P."/>
        </authorList>
    </citation>
    <scope>NUCLEOTIDE SEQUENCE [LARGE SCALE GENOMIC DNA]</scope>
    <source>
        <strain evidence="16 17">FSC1006</strain>
    </source>
</reference>
<evidence type="ECO:0000256" key="10">
    <source>
        <dbReference type="ARBA" id="ARBA00023239"/>
    </source>
</evidence>
<dbReference type="EC" id="5.3.1.24" evidence="13"/>
<evidence type="ECO:0000259" key="14">
    <source>
        <dbReference type="Pfam" id="PF00218"/>
    </source>
</evidence>
<evidence type="ECO:0000256" key="2">
    <source>
        <dbReference type="ARBA" id="ARBA00001633"/>
    </source>
</evidence>
<evidence type="ECO:0000256" key="9">
    <source>
        <dbReference type="ARBA" id="ARBA00023235"/>
    </source>
</evidence>
<dbReference type="Pfam" id="PF00697">
    <property type="entry name" value="PRAI"/>
    <property type="match status" value="1"/>
</dbReference>
<dbReference type="CDD" id="cd00405">
    <property type="entry name" value="PRAI"/>
    <property type="match status" value="1"/>
</dbReference>
<keyword evidence="6 12" id="KW-0210">Decarboxylase</keyword>
<dbReference type="eggNOG" id="COG0134">
    <property type="taxonomic scope" value="Bacteria"/>
</dbReference>
<dbReference type="RefSeq" id="WP_040009524.1">
    <property type="nucleotide sequence ID" value="NZ_CP009574.1"/>
</dbReference>
<evidence type="ECO:0000256" key="1">
    <source>
        <dbReference type="ARBA" id="ARBA00001164"/>
    </source>
</evidence>
<comment type="pathway">
    <text evidence="4 12">Amino-acid biosynthesis; L-tryptophan biosynthesis; L-tryptophan from chorismate: step 4/5.</text>
</comment>
<dbReference type="InterPro" id="IPR011060">
    <property type="entry name" value="RibuloseP-bd_barrel"/>
</dbReference>
<dbReference type="GO" id="GO:0004640">
    <property type="term" value="F:phosphoribosylanthranilate isomerase activity"/>
    <property type="evidence" value="ECO:0007669"/>
    <property type="project" value="UniProtKB-UniRule"/>
</dbReference>
<evidence type="ECO:0000256" key="12">
    <source>
        <dbReference type="HAMAP-Rule" id="MF_00134"/>
    </source>
</evidence>
<dbReference type="UniPathway" id="UPA00035">
    <property type="reaction ID" value="UER00042"/>
</dbReference>
<dbReference type="HAMAP" id="MF_00134_B">
    <property type="entry name" value="IGPS_B"/>
    <property type="match status" value="1"/>
</dbReference>
<comment type="pathway">
    <text evidence="3 13">Amino-acid biosynthesis; L-tryptophan biosynthesis; L-tryptophan from chorismate: step 3/5.</text>
</comment>
<dbReference type="eggNOG" id="COG0135">
    <property type="taxonomic scope" value="Bacteria"/>
</dbReference>
<dbReference type="STRING" id="1547445.LO80_06030"/>
<dbReference type="InterPro" id="IPR013798">
    <property type="entry name" value="Indole-3-glycerol_P_synth_dom"/>
</dbReference>
<proteinExistence type="inferred from homology"/>
<dbReference type="EC" id="4.1.1.48" evidence="12"/>
<feature type="domain" description="Indole-3-glycerol phosphate synthase" evidence="14">
    <location>
        <begin position="5"/>
        <end position="252"/>
    </location>
</feature>
<dbReference type="KEGG" id="frf:LO80_06030"/>
<dbReference type="Pfam" id="PF00218">
    <property type="entry name" value="IGPS"/>
    <property type="match status" value="1"/>
</dbReference>
<comment type="similarity">
    <text evidence="12">Belongs to the TrpC family.</text>
</comment>
<dbReference type="SUPFAM" id="SSF51366">
    <property type="entry name" value="Ribulose-phoshate binding barrel"/>
    <property type="match status" value="2"/>
</dbReference>
<keyword evidence="7 12" id="KW-0822">Tryptophan biosynthesis</keyword>
<keyword evidence="8 12" id="KW-0057">Aromatic amino acid biosynthesis</keyword>
<keyword evidence="11" id="KW-0511">Multifunctional enzyme</keyword>
<keyword evidence="9 13" id="KW-0413">Isomerase</keyword>
<evidence type="ECO:0000256" key="7">
    <source>
        <dbReference type="ARBA" id="ARBA00022822"/>
    </source>
</evidence>